<feature type="compositionally biased region" description="Low complexity" evidence="2">
    <location>
        <begin position="865"/>
        <end position="882"/>
    </location>
</feature>
<dbReference type="SUPFAM" id="SSF81901">
    <property type="entry name" value="HCP-like"/>
    <property type="match status" value="1"/>
</dbReference>
<dbReference type="InterPro" id="IPR051726">
    <property type="entry name" value="Chitin_Synth_Reg"/>
</dbReference>
<proteinExistence type="predicted"/>
<evidence type="ECO:0000313" key="3">
    <source>
        <dbReference type="EMBL" id="KAL3426120.1"/>
    </source>
</evidence>
<evidence type="ECO:0000256" key="2">
    <source>
        <dbReference type="SAM" id="MobiDB-lite"/>
    </source>
</evidence>
<feature type="region of interest" description="Disordered" evidence="2">
    <location>
        <begin position="138"/>
        <end position="169"/>
    </location>
</feature>
<feature type="region of interest" description="Disordered" evidence="2">
    <location>
        <begin position="54"/>
        <end position="82"/>
    </location>
</feature>
<organism evidence="3 4">
    <name type="scientific">Phlyctema vagabunda</name>
    <dbReference type="NCBI Taxonomy" id="108571"/>
    <lineage>
        <taxon>Eukaryota</taxon>
        <taxon>Fungi</taxon>
        <taxon>Dikarya</taxon>
        <taxon>Ascomycota</taxon>
        <taxon>Pezizomycotina</taxon>
        <taxon>Leotiomycetes</taxon>
        <taxon>Helotiales</taxon>
        <taxon>Dermateaceae</taxon>
        <taxon>Phlyctema</taxon>
    </lineage>
</organism>
<dbReference type="Gene3D" id="1.25.40.10">
    <property type="entry name" value="Tetratricopeptide repeat domain"/>
    <property type="match status" value="1"/>
</dbReference>
<feature type="region of interest" description="Disordered" evidence="2">
    <location>
        <begin position="1"/>
        <end position="42"/>
    </location>
</feature>
<dbReference type="PANTHER" id="PTHR46430:SF2">
    <property type="entry name" value="CHITIN SYNTHASE REGULATORY FACTOR 4"/>
    <property type="match status" value="1"/>
</dbReference>
<name>A0ABR4PS15_9HELO</name>
<gene>
    <name evidence="3" type="ORF">PVAG01_02911</name>
</gene>
<dbReference type="Proteomes" id="UP001629113">
    <property type="component" value="Unassembled WGS sequence"/>
</dbReference>
<feature type="compositionally biased region" description="Polar residues" evidence="2">
    <location>
        <begin position="843"/>
        <end position="859"/>
    </location>
</feature>
<keyword evidence="1" id="KW-0677">Repeat</keyword>
<sequence length="912" mass="100610">MAYQAGPRYSDLGQQHQEYYHPPLPHYHQQQLQQQQQQQHFTTNQQYPQYDQRQYVSQHPPHQSQSQHQHQLHGQTPRYNMSGHEYSQPTLGATFYPGGHDDFLMPELVSPSPQRIMPEVPSNMQENLANLELEARNPQSRINGGGSAPSQYLQARGGTPADPRANEPHFTASYDHTNASAYQNLTRDSQQYIHPHHLPESPNFSPFPKLRNPGPNVPLSDDDKEEVLERARPLVLKSSDPEMQLAWAQDALAWVEVASQNNARLVEGGQAARSVTPKIEHGLRTDAMNIVLFLAEQQHPKAEFIKAMWLEFGKFGYRVDKKEAFAGYSRAAEKGYARAEYRIGMHHEGMNDAQMAIKHYKIGVTLKDSASNYRLGMMVLLGQHNQPQNYRRGVEYIRFAADSADENAPQGAYIYGMLLARELPNIEIPEAYLPYDSDKAKLYIEKAAYLGFSKAQFKMAQAYELCQLGCEFEPALSLHYNALAARQGEPEADMAISKWFLCGHEGVFEKNEELAFNYATRAAQTELPTAEFALGYFHEIGMFVTTDLRKALSWYRKAADHGNKDALVRIDGINQNHTLSRTDHEQVAISRIRSQHGSMRGQRPERLRQRGASLPPTAEERIDIPPQHRESRVQPQNVAPPTIRPTSVAPYPEDDMAFSRGSSQPPLSPYYNPAVRASSAAGPPIADRPSSAFGIRPPAHSSTVPYPANTLHPMGQPVRPATSQGNMPPPVGRGGPPMSQPPGSNRNTFPNRPAPIDQGPAPGPGRMQRPPAGNTNKPQPPMPSQGSGADGSGRRPVPDIRYSSQPPSQINTPGYDGRASAASSRPPSSVSSQQVQSPPSRLDSAQSGRQEPSRTSQRPVQPVQPATAGSSGNSAATGSSAPSPAPKPSKGPATFEEMGIPQSKSDNDCIVM</sequence>
<evidence type="ECO:0000313" key="4">
    <source>
        <dbReference type="Proteomes" id="UP001629113"/>
    </source>
</evidence>
<dbReference type="Pfam" id="PF08238">
    <property type="entry name" value="Sel1"/>
    <property type="match status" value="5"/>
</dbReference>
<dbReference type="InterPro" id="IPR006597">
    <property type="entry name" value="Sel1-like"/>
</dbReference>
<feature type="compositionally biased region" description="Polar residues" evidence="2">
    <location>
        <begin position="741"/>
        <end position="750"/>
    </location>
</feature>
<dbReference type="EMBL" id="JBFCZG010000002">
    <property type="protein sequence ID" value="KAL3426120.1"/>
    <property type="molecule type" value="Genomic_DNA"/>
</dbReference>
<accession>A0ABR4PS15</accession>
<feature type="region of interest" description="Disordered" evidence="2">
    <location>
        <begin position="593"/>
        <end position="912"/>
    </location>
</feature>
<reference evidence="3 4" key="1">
    <citation type="submission" date="2024-06" db="EMBL/GenBank/DDBJ databases">
        <title>Complete genome of Phlyctema vagabunda strain 19-DSS-EL-015.</title>
        <authorList>
            <person name="Fiorenzani C."/>
        </authorList>
    </citation>
    <scope>NUCLEOTIDE SEQUENCE [LARGE SCALE GENOMIC DNA]</scope>
    <source>
        <strain evidence="3 4">19-DSS-EL-015</strain>
    </source>
</reference>
<dbReference type="InterPro" id="IPR011990">
    <property type="entry name" value="TPR-like_helical_dom_sf"/>
</dbReference>
<feature type="compositionally biased region" description="Polar residues" evidence="2">
    <location>
        <begin position="72"/>
        <end position="82"/>
    </location>
</feature>
<comment type="caution">
    <text evidence="3">The sequence shown here is derived from an EMBL/GenBank/DDBJ whole genome shotgun (WGS) entry which is preliminary data.</text>
</comment>
<feature type="compositionally biased region" description="Low complexity" evidence="2">
    <location>
        <begin position="14"/>
        <end position="42"/>
    </location>
</feature>
<protein>
    <recommendedName>
        <fullName evidence="5">Chitin synthase activator</fullName>
    </recommendedName>
</protein>
<feature type="region of interest" description="Disordered" evidence="2">
    <location>
        <begin position="194"/>
        <end position="221"/>
    </location>
</feature>
<dbReference type="SMART" id="SM00671">
    <property type="entry name" value="SEL1"/>
    <property type="match status" value="7"/>
</dbReference>
<evidence type="ECO:0000256" key="1">
    <source>
        <dbReference type="ARBA" id="ARBA00022737"/>
    </source>
</evidence>
<dbReference type="PANTHER" id="PTHR46430">
    <property type="entry name" value="PROTEIN SKT5-RELATED"/>
    <property type="match status" value="1"/>
</dbReference>
<keyword evidence="4" id="KW-1185">Reference proteome</keyword>
<feature type="compositionally biased region" description="Polar residues" evidence="2">
    <location>
        <begin position="802"/>
        <end position="812"/>
    </location>
</feature>
<feature type="compositionally biased region" description="Low complexity" evidence="2">
    <location>
        <begin position="57"/>
        <end position="69"/>
    </location>
</feature>
<feature type="compositionally biased region" description="Low complexity" evidence="2">
    <location>
        <begin position="818"/>
        <end position="841"/>
    </location>
</feature>
<evidence type="ECO:0008006" key="5">
    <source>
        <dbReference type="Google" id="ProtNLM"/>
    </source>
</evidence>
<feature type="compositionally biased region" description="Polar residues" evidence="2">
    <location>
        <begin position="138"/>
        <end position="153"/>
    </location>
</feature>
<feature type="compositionally biased region" description="Basic and acidic residues" evidence="2">
    <location>
        <begin position="618"/>
        <end position="632"/>
    </location>
</feature>